<comment type="caution">
    <text evidence="1">The sequence shown here is derived from an EMBL/GenBank/DDBJ whole genome shotgun (WGS) entry which is preliminary data.</text>
</comment>
<gene>
    <name evidence="1" type="ORF">C9I57_25430</name>
</gene>
<dbReference type="AlphaFoldDB" id="A0A2T3XMX2"/>
<name>A0A2T3XMX2_9BURK</name>
<reference evidence="1 2" key="1">
    <citation type="submission" date="2018-03" db="EMBL/GenBank/DDBJ databases">
        <title>Whole genome analyses suggest that Burkholderia sensu lato contains two further novel genera in the rhizoxinica-symbiotica group Mycetohabitans gen. nov., and Trinickia gen. nov.: implications for the evolution of diazotrophy and nodulation in the Burkholderiaceae.</title>
        <authorList>
            <person name="Estrada De Los Santos P."/>
            <person name="Palmer M."/>
            <person name="Chavez-Ramirez B."/>
            <person name="Steenkamp E.T."/>
            <person name="Hirsch A.M."/>
            <person name="Manyaka P."/>
            <person name="Maluk M."/>
            <person name="Lafos M."/>
            <person name="Crook M."/>
            <person name="Gross E."/>
            <person name="Simon M.F."/>
            <person name="Bueno Dos Reis Junior F."/>
            <person name="Poole P.S."/>
            <person name="Venter S.N."/>
            <person name="James E.K."/>
        </authorList>
    </citation>
    <scope>NUCLEOTIDE SEQUENCE [LARGE SCALE GENOMIC DNA]</scope>
    <source>
        <strain evidence="1 2">JPY-366</strain>
    </source>
</reference>
<evidence type="ECO:0000313" key="1">
    <source>
        <dbReference type="EMBL" id="PTB17871.1"/>
    </source>
</evidence>
<dbReference type="EMBL" id="PYUC01000015">
    <property type="protein sequence ID" value="PTB17871.1"/>
    <property type="molecule type" value="Genomic_DNA"/>
</dbReference>
<dbReference type="Proteomes" id="UP000240638">
    <property type="component" value="Unassembled WGS sequence"/>
</dbReference>
<sequence length="166" mass="18445">MMTSSELTGGSMAWFDQNASARRFEASPTADESLGRFINVIDGLTTSKRERLHHIYLFATERPDVRLVIVMYYDAGRATYDVIDGPVFTAANINQICSVLHVADNFADGRPLAAGDNPKVFYCGKPAPRTDDIHPFDAAKELVDHFLKSSNCKINSHGFLRLFDAE</sequence>
<proteinExistence type="predicted"/>
<organism evidence="1 2">
    <name type="scientific">Trinickia symbiotica</name>
    <dbReference type="NCBI Taxonomy" id="863227"/>
    <lineage>
        <taxon>Bacteria</taxon>
        <taxon>Pseudomonadati</taxon>
        <taxon>Pseudomonadota</taxon>
        <taxon>Betaproteobacteria</taxon>
        <taxon>Burkholderiales</taxon>
        <taxon>Burkholderiaceae</taxon>
        <taxon>Trinickia</taxon>
    </lineage>
</organism>
<evidence type="ECO:0000313" key="2">
    <source>
        <dbReference type="Proteomes" id="UP000240638"/>
    </source>
</evidence>
<accession>A0A2T3XMX2</accession>
<protein>
    <submittedName>
        <fullName evidence="1">Uncharacterized protein</fullName>
    </submittedName>
</protein>